<gene>
    <name evidence="2" type="ORF">UV07_C0012G0011</name>
</gene>
<comment type="caution">
    <text evidence="2">The sequence shown here is derived from an EMBL/GenBank/DDBJ whole genome shotgun (WGS) entry which is preliminary data.</text>
</comment>
<keyword evidence="1" id="KW-0812">Transmembrane</keyword>
<protein>
    <recommendedName>
        <fullName evidence="4">DoxX family protein</fullName>
    </recommendedName>
</protein>
<keyword evidence="1" id="KW-1133">Transmembrane helix</keyword>
<proteinExistence type="predicted"/>
<dbReference type="Proteomes" id="UP000033986">
    <property type="component" value="Unassembled WGS sequence"/>
</dbReference>
<dbReference type="EMBL" id="LCDB01000012">
    <property type="protein sequence ID" value="KKS44207.1"/>
    <property type="molecule type" value="Genomic_DNA"/>
</dbReference>
<evidence type="ECO:0000256" key="1">
    <source>
        <dbReference type="SAM" id="Phobius"/>
    </source>
</evidence>
<evidence type="ECO:0000313" key="2">
    <source>
        <dbReference type="EMBL" id="KKS44207.1"/>
    </source>
</evidence>
<feature type="transmembrane region" description="Helical" evidence="1">
    <location>
        <begin position="72"/>
        <end position="89"/>
    </location>
</feature>
<dbReference type="AlphaFoldDB" id="A0A0G0Z683"/>
<evidence type="ECO:0008006" key="4">
    <source>
        <dbReference type="Google" id="ProtNLM"/>
    </source>
</evidence>
<reference evidence="2 3" key="1">
    <citation type="journal article" date="2015" name="Nature">
        <title>rRNA introns, odd ribosomes, and small enigmatic genomes across a large radiation of phyla.</title>
        <authorList>
            <person name="Brown C.T."/>
            <person name="Hug L.A."/>
            <person name="Thomas B.C."/>
            <person name="Sharon I."/>
            <person name="Castelle C.J."/>
            <person name="Singh A."/>
            <person name="Wilkins M.J."/>
            <person name="Williams K.H."/>
            <person name="Banfield J.F."/>
        </authorList>
    </citation>
    <scope>NUCLEOTIDE SEQUENCE [LARGE SCALE GENOMIC DNA]</scope>
</reference>
<organism evidence="2 3">
    <name type="scientific">Candidatus Azambacteria bacterium GW2011_GWB1_42_17</name>
    <dbReference type="NCBI Taxonomy" id="1618615"/>
    <lineage>
        <taxon>Bacteria</taxon>
        <taxon>Candidatus Azamiibacteriota</taxon>
    </lineage>
</organism>
<accession>A0A0G0Z683</accession>
<name>A0A0G0Z683_9BACT</name>
<evidence type="ECO:0000313" key="3">
    <source>
        <dbReference type="Proteomes" id="UP000033986"/>
    </source>
</evidence>
<keyword evidence="1" id="KW-0472">Membrane</keyword>
<sequence length="116" mass="13036">MPQQKTALIFLRFGIAFVFFYAAIFSFLNPNDWIGFFPVFLRNILPTGLILAGFSFYELTLGFWLISGKLQFYSAILSALTILGIIVFNLGAFDIVFRDIGLFFAALALAFLSRKG</sequence>
<feature type="transmembrane region" description="Helical" evidence="1">
    <location>
        <begin position="40"/>
        <end position="65"/>
    </location>
</feature>
<feature type="transmembrane region" description="Helical" evidence="1">
    <location>
        <begin position="7"/>
        <end position="28"/>
    </location>
</feature>
<feature type="transmembrane region" description="Helical" evidence="1">
    <location>
        <begin position="95"/>
        <end position="112"/>
    </location>
</feature>